<name>A0A9P6ATE2_9AGAM</name>
<dbReference type="GO" id="GO:0005634">
    <property type="term" value="C:nucleus"/>
    <property type="evidence" value="ECO:0007669"/>
    <property type="project" value="UniProtKB-ARBA"/>
</dbReference>
<comment type="caution">
    <text evidence="4">The sequence shown here is derived from an EMBL/GenBank/DDBJ whole genome shotgun (WGS) entry which is preliminary data.</text>
</comment>
<feature type="domain" description="tRNA-splicing endonuclease subunit Sen15" evidence="3">
    <location>
        <begin position="43"/>
        <end position="134"/>
    </location>
</feature>
<dbReference type="InterPro" id="IPR011856">
    <property type="entry name" value="tRNA_endonuc-like_dom_sf"/>
</dbReference>
<dbReference type="SUPFAM" id="SSF53032">
    <property type="entry name" value="tRNA-intron endonuclease catalytic domain-like"/>
    <property type="match status" value="1"/>
</dbReference>
<proteinExistence type="inferred from homology"/>
<dbReference type="InterPro" id="IPR018593">
    <property type="entry name" value="tRNA-endonuc_su_Sen15"/>
</dbReference>
<protein>
    <recommendedName>
        <fullName evidence="3">tRNA-splicing endonuclease subunit Sen15 domain-containing protein</fullName>
    </recommendedName>
</protein>
<accession>A0A9P6ATE2</accession>
<dbReference type="GO" id="GO:0003676">
    <property type="term" value="F:nucleic acid binding"/>
    <property type="evidence" value="ECO:0007669"/>
    <property type="project" value="InterPro"/>
</dbReference>
<dbReference type="InterPro" id="IPR036167">
    <property type="entry name" value="tRNA_intron_Endo_cat-like_sf"/>
</dbReference>
<dbReference type="Proteomes" id="UP000886523">
    <property type="component" value="Unassembled WGS sequence"/>
</dbReference>
<dbReference type="Gene3D" id="3.40.1350.10">
    <property type="match status" value="1"/>
</dbReference>
<dbReference type="Pfam" id="PF09631">
    <property type="entry name" value="Sen15"/>
    <property type="match status" value="1"/>
</dbReference>
<sequence length="136" mass="15498">MEGHPCVRDPLLELCIAHHVSYKYNDLQTVCARYPKHAQSLFQTYNDMIYVQQWVDVNVVEIAELSRAIVTGRKAADEPMRIVVPCSLSENLSIKWLNDVFQNCSPIPNEIWIGIVGDDSSMVYYKLSKGIVKPPM</sequence>
<evidence type="ECO:0000313" key="4">
    <source>
        <dbReference type="EMBL" id="KAF9511379.1"/>
    </source>
</evidence>
<dbReference type="AlphaFoldDB" id="A0A9P6ATE2"/>
<keyword evidence="2" id="KW-0819">tRNA processing</keyword>
<reference evidence="4" key="1">
    <citation type="journal article" date="2020" name="Nat. Commun.">
        <title>Large-scale genome sequencing of mycorrhizal fungi provides insights into the early evolution of symbiotic traits.</title>
        <authorList>
            <person name="Miyauchi S."/>
            <person name="Kiss E."/>
            <person name="Kuo A."/>
            <person name="Drula E."/>
            <person name="Kohler A."/>
            <person name="Sanchez-Garcia M."/>
            <person name="Morin E."/>
            <person name="Andreopoulos B."/>
            <person name="Barry K.W."/>
            <person name="Bonito G."/>
            <person name="Buee M."/>
            <person name="Carver A."/>
            <person name="Chen C."/>
            <person name="Cichocki N."/>
            <person name="Clum A."/>
            <person name="Culley D."/>
            <person name="Crous P.W."/>
            <person name="Fauchery L."/>
            <person name="Girlanda M."/>
            <person name="Hayes R.D."/>
            <person name="Keri Z."/>
            <person name="LaButti K."/>
            <person name="Lipzen A."/>
            <person name="Lombard V."/>
            <person name="Magnuson J."/>
            <person name="Maillard F."/>
            <person name="Murat C."/>
            <person name="Nolan M."/>
            <person name="Ohm R.A."/>
            <person name="Pangilinan J."/>
            <person name="Pereira M.F."/>
            <person name="Perotto S."/>
            <person name="Peter M."/>
            <person name="Pfister S."/>
            <person name="Riley R."/>
            <person name="Sitrit Y."/>
            <person name="Stielow J.B."/>
            <person name="Szollosi G."/>
            <person name="Zifcakova L."/>
            <person name="Stursova M."/>
            <person name="Spatafora J.W."/>
            <person name="Tedersoo L."/>
            <person name="Vaario L.M."/>
            <person name="Yamada A."/>
            <person name="Yan M."/>
            <person name="Wang P."/>
            <person name="Xu J."/>
            <person name="Bruns T."/>
            <person name="Baldrian P."/>
            <person name="Vilgalys R."/>
            <person name="Dunand C."/>
            <person name="Henrissat B."/>
            <person name="Grigoriev I.V."/>
            <person name="Hibbett D."/>
            <person name="Nagy L.G."/>
            <person name="Martin F.M."/>
        </authorList>
    </citation>
    <scope>NUCLEOTIDE SEQUENCE</scope>
    <source>
        <strain evidence="4">UP504</strain>
    </source>
</reference>
<evidence type="ECO:0000256" key="1">
    <source>
        <dbReference type="ARBA" id="ARBA00006091"/>
    </source>
</evidence>
<dbReference type="GO" id="GO:0006388">
    <property type="term" value="P:tRNA splicing, via endonucleolytic cleavage and ligation"/>
    <property type="evidence" value="ECO:0007669"/>
    <property type="project" value="InterPro"/>
</dbReference>
<organism evidence="4 5">
    <name type="scientific">Hydnum rufescens UP504</name>
    <dbReference type="NCBI Taxonomy" id="1448309"/>
    <lineage>
        <taxon>Eukaryota</taxon>
        <taxon>Fungi</taxon>
        <taxon>Dikarya</taxon>
        <taxon>Basidiomycota</taxon>
        <taxon>Agaricomycotina</taxon>
        <taxon>Agaricomycetes</taxon>
        <taxon>Cantharellales</taxon>
        <taxon>Hydnaceae</taxon>
        <taxon>Hydnum</taxon>
    </lineage>
</organism>
<comment type="similarity">
    <text evidence="1">Belongs to the SEN15 family.</text>
</comment>
<evidence type="ECO:0000256" key="2">
    <source>
        <dbReference type="ARBA" id="ARBA00022694"/>
    </source>
</evidence>
<dbReference type="EMBL" id="MU129001">
    <property type="protein sequence ID" value="KAF9511379.1"/>
    <property type="molecule type" value="Genomic_DNA"/>
</dbReference>
<dbReference type="PANTHER" id="PTHR28582">
    <property type="entry name" value="TRNA-SPLICING ENDONUCLEASE SUBUNIT SEN15"/>
    <property type="match status" value="1"/>
</dbReference>
<dbReference type="OrthoDB" id="10002170at2759"/>
<evidence type="ECO:0000313" key="5">
    <source>
        <dbReference type="Proteomes" id="UP000886523"/>
    </source>
</evidence>
<dbReference type="PANTHER" id="PTHR28582:SF1">
    <property type="entry name" value="TRNA-SPLICING ENDONUCLEASE SUBUNIT SEN15"/>
    <property type="match status" value="1"/>
</dbReference>
<keyword evidence="5" id="KW-1185">Reference proteome</keyword>
<gene>
    <name evidence="4" type="ORF">BS47DRAFT_1331017</name>
</gene>
<evidence type="ECO:0000259" key="3">
    <source>
        <dbReference type="Pfam" id="PF09631"/>
    </source>
</evidence>